<dbReference type="FunFam" id="3.20.20.540:FF:000001">
    <property type="entry name" value="Phosphomethylpyrimidine synthase"/>
    <property type="match status" value="1"/>
</dbReference>
<organism evidence="14 15">
    <name type="scientific">Desulfatibacillum alkenivorans DSM 16219</name>
    <dbReference type="NCBI Taxonomy" id="1121393"/>
    <lineage>
        <taxon>Bacteria</taxon>
        <taxon>Pseudomonadati</taxon>
        <taxon>Thermodesulfobacteriota</taxon>
        <taxon>Desulfobacteria</taxon>
        <taxon>Desulfobacterales</taxon>
        <taxon>Desulfatibacillaceae</taxon>
        <taxon>Desulfatibacillum</taxon>
    </lineage>
</organism>
<dbReference type="PANTHER" id="PTHR30557:SF1">
    <property type="entry name" value="PHOSPHOMETHYLPYRIMIDINE SYNTHASE, CHLOROPLASTIC"/>
    <property type="match status" value="1"/>
</dbReference>
<evidence type="ECO:0000256" key="1">
    <source>
        <dbReference type="ARBA" id="ARBA00003175"/>
    </source>
</evidence>
<keyword evidence="15" id="KW-1185">Reference proteome</keyword>
<proteinExistence type="inferred from homology"/>
<dbReference type="GO" id="GO:0070284">
    <property type="term" value="F:phosphomethylpyrimidine synthase activity"/>
    <property type="evidence" value="ECO:0007669"/>
    <property type="project" value="UniProtKB-EC"/>
</dbReference>
<feature type="binding site" evidence="13">
    <location>
        <position position="94"/>
    </location>
    <ligand>
        <name>substrate</name>
    </ligand>
</feature>
<comment type="similarity">
    <text evidence="12">Belongs to the ThiC family. 5-hydroxybenzimidazole synthase subfamily.</text>
</comment>
<dbReference type="SFLD" id="SFLDF00407">
    <property type="entry name" value="phosphomethylpyrimidine_syntha"/>
    <property type="match status" value="1"/>
</dbReference>
<dbReference type="UniPathway" id="UPA00060"/>
<evidence type="ECO:0000256" key="11">
    <source>
        <dbReference type="ARBA" id="ARBA00052156"/>
    </source>
</evidence>
<evidence type="ECO:0000256" key="4">
    <source>
        <dbReference type="ARBA" id="ARBA00022691"/>
    </source>
</evidence>
<keyword evidence="10 13" id="KW-0456">Lyase</keyword>
<dbReference type="OrthoDB" id="9805897at2"/>
<name>A0A1M7ASD9_9BACT</name>
<dbReference type="PANTHER" id="PTHR30557">
    <property type="entry name" value="THIAMINE BIOSYNTHESIS PROTEIN THIC"/>
    <property type="match status" value="1"/>
</dbReference>
<protein>
    <recommendedName>
        <fullName evidence="13">Phosphomethylpyrimidine synthase</fullName>
        <ecNumber evidence="13">4.1.99.17</ecNumber>
    </recommendedName>
    <alternativeName>
        <fullName evidence="13">Hydroxymethylpyrimidine phosphate synthase</fullName>
        <shortName evidence="13">HMP-P synthase</shortName>
        <shortName evidence="13">HMP-phosphate synthase</shortName>
        <shortName evidence="13">HMPP synthase</shortName>
    </alternativeName>
    <alternativeName>
        <fullName evidence="13">Thiamine biosynthesis protein ThiC</fullName>
    </alternativeName>
</protein>
<dbReference type="GO" id="GO:0009228">
    <property type="term" value="P:thiamine biosynthetic process"/>
    <property type="evidence" value="ECO:0007669"/>
    <property type="project" value="UniProtKB-UniRule"/>
</dbReference>
<dbReference type="Proteomes" id="UP000183994">
    <property type="component" value="Unassembled WGS sequence"/>
</dbReference>
<dbReference type="GO" id="GO:0008270">
    <property type="term" value="F:zinc ion binding"/>
    <property type="evidence" value="ECO:0007669"/>
    <property type="project" value="UniProtKB-UniRule"/>
</dbReference>
<dbReference type="AlphaFoldDB" id="A0A1M7ASD9"/>
<dbReference type="Gene3D" id="6.10.250.620">
    <property type="match status" value="1"/>
</dbReference>
<keyword evidence="6 13" id="KW-0862">Zinc</keyword>
<evidence type="ECO:0000256" key="10">
    <source>
        <dbReference type="ARBA" id="ARBA00023239"/>
    </source>
</evidence>
<dbReference type="EMBL" id="FQZU01000073">
    <property type="protein sequence ID" value="SHL45595.1"/>
    <property type="molecule type" value="Genomic_DNA"/>
</dbReference>
<keyword evidence="3 13" id="KW-0004">4Fe-4S</keyword>
<comment type="cofactor">
    <cofactor evidence="13">
        <name>[4Fe-4S] cluster</name>
        <dbReference type="ChEBI" id="CHEBI:49883"/>
    </cofactor>
    <text evidence="13">Binds 1 [4Fe-4S] cluster per subunit. The cluster is coordinated with 3 cysteines and an exchangeable S-adenosyl-L-methionine.</text>
</comment>
<keyword evidence="5 13" id="KW-0479">Metal-binding</keyword>
<feature type="binding site" evidence="13">
    <location>
        <position position="411"/>
    </location>
    <ligand>
        <name>[4Fe-4S] cluster</name>
        <dbReference type="ChEBI" id="CHEBI:49883"/>
        <note>4Fe-4S-S-AdoMet</note>
    </ligand>
</feature>
<evidence type="ECO:0000256" key="3">
    <source>
        <dbReference type="ARBA" id="ARBA00022485"/>
    </source>
</evidence>
<feature type="binding site" evidence="13">
    <location>
        <position position="268"/>
    </location>
    <ligand>
        <name>Zn(2+)</name>
        <dbReference type="ChEBI" id="CHEBI:29105"/>
    </ligand>
</feature>
<accession>A0A1M7ASD9</accession>
<evidence type="ECO:0000256" key="2">
    <source>
        <dbReference type="ARBA" id="ARBA00011738"/>
    </source>
</evidence>
<sequence>MTQLIWAREGRITEAMRQVAETEGYTPEEIRDKIAAGVAIIPINKGRSIPARGIGEGLKTKINANIGTSPSHFNLEEELEKLKAAVDAGADAVMDLSTGGDLKRVLQTVLNNSPIPVGTVPVYRVIGELLCQGKGTAEMTADALFGEIENQAKMGVDFVTVHCGVIQSTVKTLAGCERVMGMVSRGGAIMAEWMAIHKEENPLYAQFDRLLDMCVEYDLTLSLGDGLRPGAIHDAEDRAQLSEMMILGELAKRARKAGVQVMIEGPGHVPLHRIAGDVKTQKRLCDGAPYYVLGPLPTDVAPGYDHLVSAIGGAIAAASGVDFLCYVTPAEHLHLPSIQDVHTGVIASRIAAHIGDLEKNLPGAHDWDLNMSKARRDFDWEKMFQLAIDPELARSRRNQSEDKERDVCTMCGDMCALKSYTRATEAEEK</sequence>
<dbReference type="GO" id="GO:0009229">
    <property type="term" value="P:thiamine diphosphate biosynthetic process"/>
    <property type="evidence" value="ECO:0007669"/>
    <property type="project" value="UniProtKB-UniRule"/>
</dbReference>
<dbReference type="GO" id="GO:0051539">
    <property type="term" value="F:4 iron, 4 sulfur cluster binding"/>
    <property type="evidence" value="ECO:0007669"/>
    <property type="project" value="UniProtKB-KW"/>
</dbReference>
<evidence type="ECO:0000256" key="7">
    <source>
        <dbReference type="ARBA" id="ARBA00022977"/>
    </source>
</evidence>
<dbReference type="NCBIfam" id="NF009895">
    <property type="entry name" value="PRK13352.1"/>
    <property type="match status" value="1"/>
</dbReference>
<evidence type="ECO:0000256" key="13">
    <source>
        <dbReference type="HAMAP-Rule" id="MF_00089"/>
    </source>
</evidence>
<reference evidence="15" key="1">
    <citation type="submission" date="2016-11" db="EMBL/GenBank/DDBJ databases">
        <authorList>
            <person name="Varghese N."/>
            <person name="Submissions S."/>
        </authorList>
    </citation>
    <scope>NUCLEOTIDE SEQUENCE [LARGE SCALE GENOMIC DNA]</scope>
    <source>
        <strain evidence="15">DSM 16219</strain>
    </source>
</reference>
<comment type="catalytic activity">
    <reaction evidence="11">
        <text>5-amino-1-(5-phospho-beta-D-ribosyl)imidazole + AH2 + S-adenosyl-L-methionine = 5-hydroxybenzimidazole + 5'-deoxyadenosine + formate + L-methionine + A + NH4(+) + phosphate + 2 H(+)</text>
        <dbReference type="Rhea" id="RHEA:53504"/>
        <dbReference type="ChEBI" id="CHEBI:13193"/>
        <dbReference type="ChEBI" id="CHEBI:15378"/>
        <dbReference type="ChEBI" id="CHEBI:15740"/>
        <dbReference type="ChEBI" id="CHEBI:17319"/>
        <dbReference type="ChEBI" id="CHEBI:17499"/>
        <dbReference type="ChEBI" id="CHEBI:28938"/>
        <dbReference type="ChEBI" id="CHEBI:43474"/>
        <dbReference type="ChEBI" id="CHEBI:57844"/>
        <dbReference type="ChEBI" id="CHEBI:59789"/>
        <dbReference type="ChEBI" id="CHEBI:137404"/>
        <dbReference type="ChEBI" id="CHEBI:137981"/>
        <dbReference type="EC" id="4.1.99.23"/>
    </reaction>
</comment>
<feature type="binding site" evidence="13">
    <location>
        <position position="123"/>
    </location>
    <ligand>
        <name>substrate</name>
    </ligand>
</feature>
<dbReference type="STRING" id="1121393.SAMN02745216_05215"/>
<feature type="binding site" evidence="13">
    <location>
        <position position="332"/>
    </location>
    <ligand>
        <name>Zn(2+)</name>
        <dbReference type="ChEBI" id="CHEBI:29105"/>
    </ligand>
</feature>
<keyword evidence="4 13" id="KW-0949">S-adenosyl-L-methionine</keyword>
<feature type="binding site" evidence="13">
    <location>
        <begin position="184"/>
        <end position="186"/>
    </location>
    <ligand>
        <name>substrate</name>
    </ligand>
</feature>
<evidence type="ECO:0000313" key="14">
    <source>
        <dbReference type="EMBL" id="SHL45595.1"/>
    </source>
</evidence>
<feature type="binding site" evidence="13">
    <location>
        <position position="408"/>
    </location>
    <ligand>
        <name>[4Fe-4S] cluster</name>
        <dbReference type="ChEBI" id="CHEBI:49883"/>
        <note>4Fe-4S-S-AdoMet</note>
    </ligand>
</feature>
<dbReference type="InterPro" id="IPR002817">
    <property type="entry name" value="ThiC/BzaA/B"/>
</dbReference>
<feature type="binding site" evidence="13">
    <location>
        <position position="162"/>
    </location>
    <ligand>
        <name>substrate</name>
    </ligand>
</feature>
<comment type="subunit">
    <text evidence="2">Homodimer.</text>
</comment>
<dbReference type="InterPro" id="IPR038521">
    <property type="entry name" value="ThiC/Bza_core_dom"/>
</dbReference>
<dbReference type="HAMAP" id="MF_00089">
    <property type="entry name" value="ThiC"/>
    <property type="match status" value="1"/>
</dbReference>
<dbReference type="Pfam" id="PF01964">
    <property type="entry name" value="ThiC_Rad_SAM"/>
    <property type="match status" value="1"/>
</dbReference>
<dbReference type="RefSeq" id="WP_073479165.1">
    <property type="nucleotide sequence ID" value="NZ_FQZU01000073.1"/>
</dbReference>
<dbReference type="EC" id="4.1.99.17" evidence="13"/>
<evidence type="ECO:0000256" key="9">
    <source>
        <dbReference type="ARBA" id="ARBA00023014"/>
    </source>
</evidence>
<feature type="binding site" evidence="13">
    <location>
        <position position="264"/>
    </location>
    <ligand>
        <name>substrate</name>
    </ligand>
</feature>
<keyword evidence="9 13" id="KW-0411">Iron-sulfur</keyword>
<feature type="binding site" evidence="13">
    <location>
        <position position="415"/>
    </location>
    <ligand>
        <name>[4Fe-4S] cluster</name>
        <dbReference type="ChEBI" id="CHEBI:49883"/>
        <note>4Fe-4S-S-AdoMet</note>
    </ligand>
</feature>
<dbReference type="SFLD" id="SFLDG01114">
    <property type="entry name" value="phosphomethylpyrimidine_syntha"/>
    <property type="match status" value="1"/>
</dbReference>
<evidence type="ECO:0000313" key="15">
    <source>
        <dbReference type="Proteomes" id="UP000183994"/>
    </source>
</evidence>
<dbReference type="Gene3D" id="3.20.20.540">
    <property type="entry name" value="Radical SAM ThiC family, central domain"/>
    <property type="match status" value="1"/>
</dbReference>
<dbReference type="NCBIfam" id="TIGR00190">
    <property type="entry name" value="thiC"/>
    <property type="match status" value="1"/>
</dbReference>
<comment type="pathway">
    <text evidence="13">Cofactor biosynthesis; thiamine diphosphate biosynthesis.</text>
</comment>
<keyword evidence="7 13" id="KW-0784">Thiamine biosynthesis</keyword>
<feature type="binding site" evidence="13">
    <location>
        <position position="291"/>
    </location>
    <ligand>
        <name>substrate</name>
    </ligand>
</feature>
<evidence type="ECO:0000256" key="5">
    <source>
        <dbReference type="ARBA" id="ARBA00022723"/>
    </source>
</evidence>
<comment type="function">
    <text evidence="1 13">Catalyzes the synthesis of the hydroxymethylpyrimidine phosphate (HMP-P) moiety of thiamine from aminoimidazole ribotide (AIR) in a radical S-adenosyl-L-methionine (SAM)-dependent reaction.</text>
</comment>
<evidence type="ECO:0000256" key="6">
    <source>
        <dbReference type="ARBA" id="ARBA00022833"/>
    </source>
</evidence>
<comment type="catalytic activity">
    <reaction evidence="13">
        <text>5-amino-1-(5-phospho-beta-D-ribosyl)imidazole + S-adenosyl-L-methionine = 4-amino-2-methyl-5-(phosphooxymethyl)pyrimidine + CO + 5'-deoxyadenosine + formate + L-methionine + 3 H(+)</text>
        <dbReference type="Rhea" id="RHEA:24840"/>
        <dbReference type="ChEBI" id="CHEBI:15378"/>
        <dbReference type="ChEBI" id="CHEBI:15740"/>
        <dbReference type="ChEBI" id="CHEBI:17245"/>
        <dbReference type="ChEBI" id="CHEBI:17319"/>
        <dbReference type="ChEBI" id="CHEBI:57844"/>
        <dbReference type="ChEBI" id="CHEBI:58354"/>
        <dbReference type="ChEBI" id="CHEBI:59789"/>
        <dbReference type="ChEBI" id="CHEBI:137981"/>
        <dbReference type="EC" id="4.1.99.17"/>
    </reaction>
</comment>
<feature type="binding site" evidence="13">
    <location>
        <begin position="225"/>
        <end position="228"/>
    </location>
    <ligand>
        <name>substrate</name>
    </ligand>
</feature>
<gene>
    <name evidence="13" type="primary">thiC</name>
    <name evidence="14" type="ORF">SAMN02745216_05215</name>
</gene>
<keyword evidence="8 13" id="KW-0408">Iron</keyword>
<dbReference type="SFLD" id="SFLDS00113">
    <property type="entry name" value="Radical_SAM_Phosphomethylpyrim"/>
    <property type="match status" value="1"/>
</dbReference>
<feature type="binding site" evidence="13">
    <location>
        <position position="65"/>
    </location>
    <ligand>
        <name>substrate</name>
    </ligand>
</feature>
<evidence type="ECO:0000256" key="12">
    <source>
        <dbReference type="ARBA" id="ARBA00061427"/>
    </source>
</evidence>
<dbReference type="InterPro" id="IPR037509">
    <property type="entry name" value="ThiC"/>
</dbReference>
<evidence type="ECO:0000256" key="8">
    <source>
        <dbReference type="ARBA" id="ARBA00023004"/>
    </source>
</evidence>